<evidence type="ECO:0000256" key="7">
    <source>
        <dbReference type="ARBA" id="ARBA00062000"/>
    </source>
</evidence>
<comment type="subunit">
    <text evidence="7 8">Part of the 30S ribosomal subunit. Contacts proteins S4 and S8.</text>
</comment>
<dbReference type="KEGG" id="ssg:Selsp_1473"/>
<dbReference type="GO" id="GO:0042254">
    <property type="term" value="P:ribosome biogenesis"/>
    <property type="evidence" value="ECO:0007669"/>
    <property type="project" value="UniProtKB-ARBA"/>
</dbReference>
<organism evidence="12 13">
    <name type="scientific">Selenomonas sputigena (strain ATCC 35185 / DSM 20758 / CCUG 44933 / VPI D19B-28)</name>
    <dbReference type="NCBI Taxonomy" id="546271"/>
    <lineage>
        <taxon>Bacteria</taxon>
        <taxon>Bacillati</taxon>
        <taxon>Bacillota</taxon>
        <taxon>Negativicutes</taxon>
        <taxon>Selenomonadales</taxon>
        <taxon>Selenomonadaceae</taxon>
        <taxon>Selenomonas</taxon>
    </lineage>
</organism>
<evidence type="ECO:0000313" key="14">
    <source>
        <dbReference type="Proteomes" id="UP000011124"/>
    </source>
</evidence>
<name>C9LTE6_SELS3</name>
<dbReference type="AlphaFoldDB" id="C9LTE6"/>
<dbReference type="PANTHER" id="PTHR48277">
    <property type="entry name" value="MITOCHONDRIAL RIBOSOMAL PROTEIN S5"/>
    <property type="match status" value="1"/>
</dbReference>
<comment type="function">
    <text evidence="8">With S4 and S12 plays an important role in translational accuracy.</text>
</comment>
<keyword evidence="5 8" id="KW-0687">Ribonucleoprotein</keyword>
<dbReference type="Gene3D" id="3.30.160.20">
    <property type="match status" value="1"/>
</dbReference>
<evidence type="ECO:0000256" key="8">
    <source>
        <dbReference type="HAMAP-Rule" id="MF_01307"/>
    </source>
</evidence>
<evidence type="ECO:0000313" key="13">
    <source>
        <dbReference type="Proteomes" id="UP000003505"/>
    </source>
</evidence>
<evidence type="ECO:0000256" key="5">
    <source>
        <dbReference type="ARBA" id="ARBA00023274"/>
    </source>
</evidence>
<dbReference type="Proteomes" id="UP000011124">
    <property type="component" value="Chromosome"/>
</dbReference>
<dbReference type="HAMAP" id="MF_01307_B">
    <property type="entry name" value="Ribosomal_uS5_B"/>
    <property type="match status" value="1"/>
</dbReference>
<gene>
    <name evidence="8 12" type="primary">rpsE</name>
    <name evidence="11" type="ordered locus">Selsp_1473</name>
    <name evidence="12" type="ORF">SELSPUOL_00729</name>
</gene>
<evidence type="ECO:0000259" key="10">
    <source>
        <dbReference type="PROSITE" id="PS50881"/>
    </source>
</evidence>
<dbReference type="eggNOG" id="COG0098">
    <property type="taxonomic scope" value="Bacteria"/>
</dbReference>
<dbReference type="FunFam" id="3.30.230.10:FF:000002">
    <property type="entry name" value="30S ribosomal protein S5"/>
    <property type="match status" value="1"/>
</dbReference>
<dbReference type="InterPro" id="IPR000851">
    <property type="entry name" value="Ribosomal_uS5"/>
</dbReference>
<dbReference type="PROSITE" id="PS00585">
    <property type="entry name" value="RIBOSOMAL_S5"/>
    <property type="match status" value="1"/>
</dbReference>
<keyword evidence="2 8" id="KW-0699">rRNA-binding</keyword>
<dbReference type="NCBIfam" id="TIGR01021">
    <property type="entry name" value="rpsE_bact"/>
    <property type="match status" value="1"/>
</dbReference>
<comment type="similarity">
    <text evidence="1 8 9">Belongs to the universal ribosomal protein uS5 family.</text>
</comment>
<dbReference type="Pfam" id="PF03719">
    <property type="entry name" value="Ribosomal_S5_C"/>
    <property type="match status" value="1"/>
</dbReference>
<comment type="domain">
    <text evidence="8">The N-terminal domain interacts with the head of the 30S subunit; the C-terminal domain interacts with the body and contacts protein S4. The interaction surface between S4 and S5 is involved in control of translational fidelity.</text>
</comment>
<evidence type="ECO:0000256" key="2">
    <source>
        <dbReference type="ARBA" id="ARBA00022730"/>
    </source>
</evidence>
<evidence type="ECO:0000256" key="4">
    <source>
        <dbReference type="ARBA" id="ARBA00022980"/>
    </source>
</evidence>
<dbReference type="SUPFAM" id="SSF54768">
    <property type="entry name" value="dsRNA-binding domain-like"/>
    <property type="match status" value="1"/>
</dbReference>
<sequence length="176" mass="18921">MARMDRNHDRDRDRNNETPEFEEKVVYINRVAKVVKGGRRFSFSALVVVGNKKGKVGAGLGKASEVPEAIRKGIEDAKKNLIEVSLKDTTIPHEMIGIFGAGRVLLKPAAKGTGVIAGGPARAVLELAGIRDILTKSLGSSNPNNMVRATVKGLEQLKRAEAVAELRGKTVQELLG</sequence>
<proteinExistence type="inferred from homology"/>
<dbReference type="InterPro" id="IPR005324">
    <property type="entry name" value="Ribosomal_uS5_C"/>
</dbReference>
<dbReference type="EMBL" id="ACKP02000012">
    <property type="protein sequence ID" value="EEX77992.1"/>
    <property type="molecule type" value="Genomic_DNA"/>
</dbReference>
<dbReference type="InterPro" id="IPR018192">
    <property type="entry name" value="Ribosomal_uS5_N_CS"/>
</dbReference>
<keyword evidence="3 8" id="KW-0694">RNA-binding</keyword>
<dbReference type="Pfam" id="PF00333">
    <property type="entry name" value="Ribosomal_S5"/>
    <property type="match status" value="1"/>
</dbReference>
<evidence type="ECO:0000256" key="9">
    <source>
        <dbReference type="RuleBase" id="RU003823"/>
    </source>
</evidence>
<protein>
    <recommendedName>
        <fullName evidence="6 8">Small ribosomal subunit protein uS5</fullName>
    </recommendedName>
</protein>
<evidence type="ECO:0000256" key="1">
    <source>
        <dbReference type="ARBA" id="ARBA00008945"/>
    </source>
</evidence>
<dbReference type="GO" id="GO:0003735">
    <property type="term" value="F:structural constituent of ribosome"/>
    <property type="evidence" value="ECO:0007669"/>
    <property type="project" value="UniProtKB-UniRule"/>
</dbReference>
<dbReference type="OrthoDB" id="9809045at2"/>
<reference evidence="11 14" key="2">
    <citation type="submission" date="2011-04" db="EMBL/GenBank/DDBJ databases">
        <title>The complete genome of Selenomonas sputigena DSM 20758.</title>
        <authorList>
            <consortium name="US DOE Joint Genome Institute (JGI-PGF)"/>
            <person name="Lucas S."/>
            <person name="Copeland A."/>
            <person name="Lapidus A."/>
            <person name="Bruce D."/>
            <person name="Goodwin L."/>
            <person name="Pitluck S."/>
            <person name="Peters L."/>
            <person name="Kyrpides N."/>
            <person name="Mavromatis K."/>
            <person name="Ivanova N."/>
            <person name="Ovchinnikova G."/>
            <person name="Teshima H."/>
            <person name="Detter J.C."/>
            <person name="Tapia R."/>
            <person name="Han C."/>
            <person name="Land M."/>
            <person name="Hauser L."/>
            <person name="Markowitz V."/>
            <person name="Cheng J.-F."/>
            <person name="Hugenholtz P."/>
            <person name="Woyke T."/>
            <person name="Wu D."/>
            <person name="Gronow S."/>
            <person name="Wellnitz S."/>
            <person name="Schneider S."/>
            <person name="Klenk H.-P."/>
            <person name="Eisen J.A."/>
        </authorList>
    </citation>
    <scope>NUCLEOTIDE SEQUENCE [LARGE SCALE GENOMIC DNA]</scope>
    <source>
        <strain evidence="11">ATCC 35185</strain>
        <strain evidence="14">ATCC 35185 / DSM 20758 / VPI D19B-28</strain>
    </source>
</reference>
<dbReference type="FunFam" id="3.30.160.20:FF:000001">
    <property type="entry name" value="30S ribosomal protein S5"/>
    <property type="match status" value="1"/>
</dbReference>
<dbReference type="EMBL" id="CP002637">
    <property type="protein sequence ID" value="AEC00430.1"/>
    <property type="molecule type" value="Genomic_DNA"/>
</dbReference>
<dbReference type="HOGENOM" id="CLU_065898_2_2_9"/>
<dbReference type="InterPro" id="IPR013810">
    <property type="entry name" value="Ribosomal_uS5_N"/>
</dbReference>
<dbReference type="Gene3D" id="3.30.230.10">
    <property type="match status" value="1"/>
</dbReference>
<dbReference type="PROSITE" id="PS50881">
    <property type="entry name" value="S5_DSRBD"/>
    <property type="match status" value="1"/>
</dbReference>
<keyword evidence="14" id="KW-1185">Reference proteome</keyword>
<evidence type="ECO:0000313" key="12">
    <source>
        <dbReference type="EMBL" id="EEX77992.1"/>
    </source>
</evidence>
<dbReference type="SUPFAM" id="SSF54211">
    <property type="entry name" value="Ribosomal protein S5 domain 2-like"/>
    <property type="match status" value="1"/>
</dbReference>
<comment type="function">
    <text evidence="8">Located at the back of the 30S subunit body where it stabilizes the conformation of the head with respect to the body.</text>
</comment>
<feature type="domain" description="S5 DRBM" evidence="10">
    <location>
        <begin position="21"/>
        <end position="84"/>
    </location>
</feature>
<dbReference type="GO" id="GO:0006412">
    <property type="term" value="P:translation"/>
    <property type="evidence" value="ECO:0007669"/>
    <property type="project" value="UniProtKB-UniRule"/>
</dbReference>
<dbReference type="RefSeq" id="WP_006191759.1">
    <property type="nucleotide sequence ID" value="NC_015437.1"/>
</dbReference>
<dbReference type="InterPro" id="IPR014721">
    <property type="entry name" value="Ribsml_uS5_D2-typ_fold_subgr"/>
</dbReference>
<evidence type="ECO:0000256" key="6">
    <source>
        <dbReference type="ARBA" id="ARBA00035255"/>
    </source>
</evidence>
<evidence type="ECO:0000256" key="3">
    <source>
        <dbReference type="ARBA" id="ARBA00022884"/>
    </source>
</evidence>
<dbReference type="GO" id="GO:0019843">
    <property type="term" value="F:rRNA binding"/>
    <property type="evidence" value="ECO:0007669"/>
    <property type="project" value="UniProtKB-UniRule"/>
</dbReference>
<evidence type="ECO:0000313" key="11">
    <source>
        <dbReference type="EMBL" id="AEC00430.1"/>
    </source>
</evidence>
<dbReference type="GO" id="GO:0005737">
    <property type="term" value="C:cytoplasm"/>
    <property type="evidence" value="ECO:0007669"/>
    <property type="project" value="UniProtKB-ARBA"/>
</dbReference>
<dbReference type="InterPro" id="IPR020568">
    <property type="entry name" value="Ribosomal_Su5_D2-typ_SF"/>
</dbReference>
<accession>C9LTE6</accession>
<dbReference type="STRING" id="546271.Selsp_1473"/>
<keyword evidence="4 8" id="KW-0689">Ribosomal protein</keyword>
<reference evidence="12 13" key="1">
    <citation type="submission" date="2009-09" db="EMBL/GenBank/DDBJ databases">
        <authorList>
            <person name="Weinstock G."/>
            <person name="Sodergren E."/>
            <person name="Clifton S."/>
            <person name="Fulton L."/>
            <person name="Fulton B."/>
            <person name="Courtney L."/>
            <person name="Fronick C."/>
            <person name="Harrison M."/>
            <person name="Strong C."/>
            <person name="Farmer C."/>
            <person name="Delahaunty K."/>
            <person name="Markovic C."/>
            <person name="Hall O."/>
            <person name="Minx P."/>
            <person name="Tomlinson C."/>
            <person name="Mitreva M."/>
            <person name="Nelson J."/>
            <person name="Hou S."/>
            <person name="Wollam A."/>
            <person name="Pepin K.H."/>
            <person name="Johnson M."/>
            <person name="Bhonagiri V."/>
            <person name="Nash W.E."/>
            <person name="Warren W."/>
            <person name="Chinwalla A."/>
            <person name="Mardis E.R."/>
            <person name="Wilson R.K."/>
        </authorList>
    </citation>
    <scope>NUCLEOTIDE SEQUENCE [LARGE SCALE GENOMIC DNA]</scope>
    <source>
        <strain evidence="12">ATCC 35185</strain>
        <strain evidence="13">ATCC 35185 / DSM 20758 / VPI D19B-28</strain>
    </source>
</reference>
<dbReference type="GO" id="GO:0015935">
    <property type="term" value="C:small ribosomal subunit"/>
    <property type="evidence" value="ECO:0007669"/>
    <property type="project" value="InterPro"/>
</dbReference>
<dbReference type="Proteomes" id="UP000003505">
    <property type="component" value="Unassembled WGS sequence"/>
</dbReference>
<dbReference type="PANTHER" id="PTHR48277:SF1">
    <property type="entry name" value="MITOCHONDRIAL RIBOSOMAL PROTEIN S5"/>
    <property type="match status" value="1"/>
</dbReference>
<dbReference type="InterPro" id="IPR005712">
    <property type="entry name" value="Ribosomal_uS5_bac-type"/>
</dbReference>